<accession>A0A0J6FPI9</accession>
<proteinExistence type="predicted"/>
<dbReference type="AlphaFoldDB" id="A0A0J6FPI9"/>
<evidence type="ECO:0000313" key="2">
    <source>
        <dbReference type="EMBL" id="KMM72288.1"/>
    </source>
</evidence>
<reference evidence="3" key="3">
    <citation type="journal article" date="2010" name="Genome Res.">
        <title>Population genomic sequencing of Coccidioides fungi reveals recent hybridization and transposon control.</title>
        <authorList>
            <person name="Neafsey D.E."/>
            <person name="Barker B.M."/>
            <person name="Sharpton T.J."/>
            <person name="Stajich J.E."/>
            <person name="Park D.J."/>
            <person name="Whiston E."/>
            <person name="Hung C.-Y."/>
            <person name="McMahan C."/>
            <person name="White J."/>
            <person name="Sykes S."/>
            <person name="Heiman D."/>
            <person name="Young S."/>
            <person name="Zeng Q."/>
            <person name="Abouelleil A."/>
            <person name="Aftuck L."/>
            <person name="Bessette D."/>
            <person name="Brown A."/>
            <person name="FitzGerald M."/>
            <person name="Lui A."/>
            <person name="Macdonald J.P."/>
            <person name="Priest M."/>
            <person name="Orbach M.J."/>
            <person name="Galgiani J.N."/>
            <person name="Kirkland T.N."/>
            <person name="Cole G.T."/>
            <person name="Birren B.W."/>
            <person name="Henn M.R."/>
            <person name="Taylor J.W."/>
            <person name="Rounsley S.D."/>
        </authorList>
    </citation>
    <scope>NUCLEOTIDE SEQUENCE [LARGE SCALE GENOMIC DNA]</scope>
    <source>
        <strain evidence="3">RMSCC 3488</strain>
    </source>
</reference>
<evidence type="ECO:0000256" key="1">
    <source>
        <dbReference type="SAM" id="MobiDB-lite"/>
    </source>
</evidence>
<feature type="compositionally biased region" description="Polar residues" evidence="1">
    <location>
        <begin position="28"/>
        <end position="52"/>
    </location>
</feature>
<reference evidence="2 3" key="1">
    <citation type="submission" date="2007-06" db="EMBL/GenBank/DDBJ databases">
        <title>The Genome Sequence of Coccidioides posadasii RMSCC_3488.</title>
        <authorList>
            <consortium name="Coccidioides Genome Resources Consortium"/>
            <consortium name="The Broad Institute Genome Sequencing Platform"/>
            <person name="Henn M.R."/>
            <person name="Sykes S."/>
            <person name="Young S."/>
            <person name="Jaffe D."/>
            <person name="Berlin A."/>
            <person name="Alvarez P."/>
            <person name="Butler J."/>
            <person name="Gnerre S."/>
            <person name="Grabherr M."/>
            <person name="Mauceli E."/>
            <person name="Brockman W."/>
            <person name="Kodira C."/>
            <person name="Alvarado L."/>
            <person name="Zeng Q."/>
            <person name="Crawford M."/>
            <person name="Antoine C."/>
            <person name="Devon K."/>
            <person name="Galgiani J."/>
            <person name="Orsborn K."/>
            <person name="Lewis M.L."/>
            <person name="Nusbaum C."/>
            <person name="Galagan J."/>
            <person name="Birren B."/>
        </authorList>
    </citation>
    <scope>NUCLEOTIDE SEQUENCE [LARGE SCALE GENOMIC DNA]</scope>
    <source>
        <strain evidence="2 3">RMSCC 3488</strain>
    </source>
</reference>
<protein>
    <submittedName>
        <fullName evidence="2">Uncharacterized protein</fullName>
    </submittedName>
</protein>
<reference evidence="3" key="2">
    <citation type="journal article" date="2009" name="Genome Res.">
        <title>Comparative genomic analyses of the human fungal pathogens Coccidioides and their relatives.</title>
        <authorList>
            <person name="Sharpton T.J."/>
            <person name="Stajich J.E."/>
            <person name="Rounsley S.D."/>
            <person name="Gardner M.J."/>
            <person name="Wortman J.R."/>
            <person name="Jordar V.S."/>
            <person name="Maiti R."/>
            <person name="Kodira C.D."/>
            <person name="Neafsey D.E."/>
            <person name="Zeng Q."/>
            <person name="Hung C.-Y."/>
            <person name="McMahan C."/>
            <person name="Muszewska A."/>
            <person name="Grynberg M."/>
            <person name="Mandel M.A."/>
            <person name="Kellner E.M."/>
            <person name="Barker B.M."/>
            <person name="Galgiani J.N."/>
            <person name="Orbach M.J."/>
            <person name="Kirkland T.N."/>
            <person name="Cole G.T."/>
            <person name="Henn M.R."/>
            <person name="Birren B.W."/>
            <person name="Taylor J.W."/>
        </authorList>
    </citation>
    <scope>NUCLEOTIDE SEQUENCE [LARGE SCALE GENOMIC DNA]</scope>
    <source>
        <strain evidence="3">RMSCC 3488</strain>
    </source>
</reference>
<dbReference type="EMBL" id="DS268114">
    <property type="protein sequence ID" value="KMM72288.1"/>
    <property type="molecule type" value="Genomic_DNA"/>
</dbReference>
<sequence length="104" mass="11511">MASTVSRASDNNRSNYTKASFEGDQNKVPITSRLSSENNSPKQCYIQANQDTRLGRKPGKRPQCPTGALANSTDVNVCERPSCSWRGSFNYAQPDGPYRQSFCL</sequence>
<name>A0A0J6FPI9_COCPO</name>
<gene>
    <name evidence="2" type="ORF">CPAG_08585</name>
</gene>
<organism evidence="2 3">
    <name type="scientific">Coccidioides posadasii RMSCC 3488</name>
    <dbReference type="NCBI Taxonomy" id="454284"/>
    <lineage>
        <taxon>Eukaryota</taxon>
        <taxon>Fungi</taxon>
        <taxon>Dikarya</taxon>
        <taxon>Ascomycota</taxon>
        <taxon>Pezizomycotina</taxon>
        <taxon>Eurotiomycetes</taxon>
        <taxon>Eurotiomycetidae</taxon>
        <taxon>Onygenales</taxon>
        <taxon>Onygenaceae</taxon>
        <taxon>Coccidioides</taxon>
    </lineage>
</organism>
<feature type="compositionally biased region" description="Polar residues" evidence="1">
    <location>
        <begin position="1"/>
        <end position="18"/>
    </location>
</feature>
<dbReference type="VEuPathDB" id="FungiDB:CPAG_08585"/>
<dbReference type="Proteomes" id="UP000054567">
    <property type="component" value="Unassembled WGS sequence"/>
</dbReference>
<feature type="region of interest" description="Disordered" evidence="1">
    <location>
        <begin position="1"/>
        <end position="71"/>
    </location>
</feature>
<evidence type="ECO:0000313" key="3">
    <source>
        <dbReference type="Proteomes" id="UP000054567"/>
    </source>
</evidence>